<accession>A0A0D2GDU0</accession>
<feature type="domain" description="Helicase ATP-binding" evidence="12">
    <location>
        <begin position="388"/>
        <end position="580"/>
    </location>
</feature>
<keyword evidence="4 9" id="KW-0863">Zinc-finger</keyword>
<evidence type="ECO:0000256" key="4">
    <source>
        <dbReference type="ARBA" id="ARBA00022771"/>
    </source>
</evidence>
<dbReference type="Proteomes" id="UP000054266">
    <property type="component" value="Unassembled WGS sequence"/>
</dbReference>
<protein>
    <submittedName>
        <fullName evidence="14">Uncharacterized protein</fullName>
    </submittedName>
</protein>
<dbReference type="PANTHER" id="PTHR45626">
    <property type="entry name" value="TRANSCRIPTION TERMINATION FACTOR 2-RELATED"/>
    <property type="match status" value="1"/>
</dbReference>
<gene>
    <name evidence="14" type="ORF">PV04_02607</name>
</gene>
<dbReference type="SMART" id="SM00184">
    <property type="entry name" value="RING"/>
    <property type="match status" value="1"/>
</dbReference>
<organism evidence="14 15">
    <name type="scientific">Phialophora macrospora</name>
    <dbReference type="NCBI Taxonomy" id="1851006"/>
    <lineage>
        <taxon>Eukaryota</taxon>
        <taxon>Fungi</taxon>
        <taxon>Dikarya</taxon>
        <taxon>Ascomycota</taxon>
        <taxon>Pezizomycotina</taxon>
        <taxon>Eurotiomycetes</taxon>
        <taxon>Chaetothyriomycetidae</taxon>
        <taxon>Chaetothyriales</taxon>
        <taxon>Herpotrichiellaceae</taxon>
        <taxon>Phialophora</taxon>
    </lineage>
</organism>
<dbReference type="InterPro" id="IPR001650">
    <property type="entry name" value="Helicase_C-like"/>
</dbReference>
<dbReference type="GO" id="GO:0008270">
    <property type="term" value="F:zinc ion binding"/>
    <property type="evidence" value="ECO:0007669"/>
    <property type="project" value="UniProtKB-KW"/>
</dbReference>
<evidence type="ECO:0000313" key="14">
    <source>
        <dbReference type="EMBL" id="KIW70324.1"/>
    </source>
</evidence>
<dbReference type="GO" id="GO:0004386">
    <property type="term" value="F:helicase activity"/>
    <property type="evidence" value="ECO:0007669"/>
    <property type="project" value="UniProtKB-KW"/>
</dbReference>
<dbReference type="Gene3D" id="3.40.50.300">
    <property type="entry name" value="P-loop containing nucleotide triphosphate hydrolases"/>
    <property type="match status" value="1"/>
</dbReference>
<dbReference type="InterPro" id="IPR050628">
    <property type="entry name" value="SNF2_RAD54_helicase_TF"/>
</dbReference>
<dbReference type="GO" id="GO:0005634">
    <property type="term" value="C:nucleus"/>
    <property type="evidence" value="ECO:0007669"/>
    <property type="project" value="TreeGrafter"/>
</dbReference>
<dbReference type="Pfam" id="PF00176">
    <property type="entry name" value="SNF2-rel_dom"/>
    <property type="match status" value="1"/>
</dbReference>
<dbReference type="GO" id="GO:0006281">
    <property type="term" value="P:DNA repair"/>
    <property type="evidence" value="ECO:0007669"/>
    <property type="project" value="TreeGrafter"/>
</dbReference>
<evidence type="ECO:0000259" key="13">
    <source>
        <dbReference type="PROSITE" id="PS51194"/>
    </source>
</evidence>
<feature type="region of interest" description="Disordered" evidence="10">
    <location>
        <begin position="782"/>
        <end position="802"/>
    </location>
</feature>
<dbReference type="InterPro" id="IPR014001">
    <property type="entry name" value="Helicase_ATP-bd"/>
</dbReference>
<evidence type="ECO:0000259" key="12">
    <source>
        <dbReference type="PROSITE" id="PS51192"/>
    </source>
</evidence>
<comment type="similarity">
    <text evidence="1">Belongs to the SNF2/RAD54 helicase family.</text>
</comment>
<feature type="domain" description="RING-type" evidence="11">
    <location>
        <begin position="721"/>
        <end position="775"/>
    </location>
</feature>
<evidence type="ECO:0000256" key="1">
    <source>
        <dbReference type="ARBA" id="ARBA00007025"/>
    </source>
</evidence>
<dbReference type="CDD" id="cd18008">
    <property type="entry name" value="DEXDc_SHPRH-like"/>
    <property type="match status" value="1"/>
</dbReference>
<dbReference type="STRING" id="5601.A0A0D2GDU0"/>
<dbReference type="InterPro" id="IPR027417">
    <property type="entry name" value="P-loop_NTPase"/>
</dbReference>
<dbReference type="SUPFAM" id="SSF57850">
    <property type="entry name" value="RING/U-box"/>
    <property type="match status" value="1"/>
</dbReference>
<evidence type="ECO:0000256" key="2">
    <source>
        <dbReference type="ARBA" id="ARBA00022723"/>
    </source>
</evidence>
<dbReference type="PANTHER" id="PTHR45626:SF52">
    <property type="entry name" value="SINGLE-STRANDED DNA-DEPENDENT ATPASE (EUROFUNG)"/>
    <property type="match status" value="1"/>
</dbReference>
<evidence type="ECO:0000259" key="11">
    <source>
        <dbReference type="PROSITE" id="PS50089"/>
    </source>
</evidence>
<dbReference type="Gene3D" id="3.40.50.10810">
    <property type="entry name" value="Tandem AAA-ATPase domain"/>
    <property type="match status" value="1"/>
</dbReference>
<sequence>MASIQHLLNTDLEDLIINPAFTHDFSDATLEFPRITEDWGAGDWSGELNLEWDGLCHGLFVAGSKQDPEWSPDQLAEATIQTWEADNIPSSHDAVTPSTTVLGESSYELDPAPQVCFGMVRPIHKASQRLNISLTSFQIYRTAARLSGEMSHLDTKLHSPDARRNHSSHIFSVGRTATHLALYFVDGTEFGILNAQISKALIQVLALPSIEIDVFADVVTVVDTIRRAQKASEATIPVNMNIYGSPDVRQGLDAILSKHKIWLQHPDHRRTGSTYDNPHCITFPGVVLSDTTVEITPNSEAEVVVDEPQRFQQAISEVYASLKRDSHLKTVEADPGLRTPLLLHQKTALDFMLQREMGPIPLEFSLWEPDDAGGGEGFSHVITKAKSRLKPSETGGGILADEMGMGKSLSILALVTKTLDAAQAWQQGSDDALRGLSTERISELTPSRATLVLVPSALLLHEWQAEIQKHVQEDLKVIVYHGKNRSREVSHIPGAYIVLSTYQTIAIESPVATPHIRSPLLDFAWFRIVLDEAHFIRRRTTTFYETVSRLQGKSRWCLSGTPIQNTLDDIGSLFAFIRADPFDKIAVFRHFIARPFDHGQNRKTASRRLSQLIDSTCLRRGRGVLHLPSQNEQVREVEFSSAERAQYQRTKTQMSRLLENQGNYDSRRNTFGQFHVQLQLRILCNHGTFQDPFSWRYRDLQSEREDLYYQRSGQGRNEVKCSLCMQSMPYLSTNQVYRTITGDCAHVLCDECLDLRLEGTPRTAHNTSSLCPICKPLYNGVPTPDSDKAGNRNSRHEQFAPNGQSAKMDALVQDLRLRLQETKSIVFSCWTKTLDLIAQHLQKNNIKWGRIDGESPVSGRKATLDEFETSEDVRVLIMTTGTGAFGLNLAAANRIFIVEPQWNPSIENQAIARALRYGQQDHVQVIRYVVKDTVEMLMRNQQQRKIEMAALADMASNK</sequence>
<dbReference type="InterPro" id="IPR038718">
    <property type="entry name" value="SNF2-like_sf"/>
</dbReference>
<proteinExistence type="inferred from homology"/>
<dbReference type="EMBL" id="KN846957">
    <property type="protein sequence ID" value="KIW70324.1"/>
    <property type="molecule type" value="Genomic_DNA"/>
</dbReference>
<evidence type="ECO:0000256" key="3">
    <source>
        <dbReference type="ARBA" id="ARBA00022741"/>
    </source>
</evidence>
<dbReference type="GO" id="GO:0016787">
    <property type="term" value="F:hydrolase activity"/>
    <property type="evidence" value="ECO:0007669"/>
    <property type="project" value="UniProtKB-KW"/>
</dbReference>
<evidence type="ECO:0000256" key="9">
    <source>
        <dbReference type="PROSITE-ProRule" id="PRU00175"/>
    </source>
</evidence>
<dbReference type="SMART" id="SM00490">
    <property type="entry name" value="HELICc"/>
    <property type="match status" value="1"/>
</dbReference>
<dbReference type="PROSITE" id="PS50089">
    <property type="entry name" value="ZF_RING_2"/>
    <property type="match status" value="1"/>
</dbReference>
<dbReference type="PROSITE" id="PS00518">
    <property type="entry name" value="ZF_RING_1"/>
    <property type="match status" value="1"/>
</dbReference>
<reference evidence="14 15" key="1">
    <citation type="submission" date="2015-01" db="EMBL/GenBank/DDBJ databases">
        <title>The Genome Sequence of Capronia semiimmersa CBS27337.</title>
        <authorList>
            <consortium name="The Broad Institute Genomics Platform"/>
            <person name="Cuomo C."/>
            <person name="de Hoog S."/>
            <person name="Gorbushina A."/>
            <person name="Stielow B."/>
            <person name="Teixiera M."/>
            <person name="Abouelleil A."/>
            <person name="Chapman S.B."/>
            <person name="Priest M."/>
            <person name="Young S.K."/>
            <person name="Wortman J."/>
            <person name="Nusbaum C."/>
            <person name="Birren B."/>
        </authorList>
    </citation>
    <scope>NUCLEOTIDE SEQUENCE [LARGE SCALE GENOMIC DNA]</scope>
    <source>
        <strain evidence="14 15">CBS 27337</strain>
    </source>
</reference>
<keyword evidence="7" id="KW-0862">Zinc</keyword>
<feature type="domain" description="Helicase C-terminal" evidence="13">
    <location>
        <begin position="811"/>
        <end position="958"/>
    </location>
</feature>
<dbReference type="InterPro" id="IPR000330">
    <property type="entry name" value="SNF2_N"/>
</dbReference>
<dbReference type="Gene3D" id="3.30.40.10">
    <property type="entry name" value="Zinc/RING finger domain, C3HC4 (zinc finger)"/>
    <property type="match status" value="1"/>
</dbReference>
<keyword evidence="5" id="KW-0378">Hydrolase</keyword>
<evidence type="ECO:0000256" key="7">
    <source>
        <dbReference type="ARBA" id="ARBA00022833"/>
    </source>
</evidence>
<keyword evidence="8" id="KW-0067">ATP-binding</keyword>
<evidence type="ECO:0000256" key="8">
    <source>
        <dbReference type="ARBA" id="ARBA00022840"/>
    </source>
</evidence>
<keyword evidence="3" id="KW-0547">Nucleotide-binding</keyword>
<keyword evidence="15" id="KW-1185">Reference proteome</keyword>
<dbReference type="CDD" id="cd18793">
    <property type="entry name" value="SF2_C_SNF"/>
    <property type="match status" value="1"/>
</dbReference>
<evidence type="ECO:0000313" key="15">
    <source>
        <dbReference type="Proteomes" id="UP000054266"/>
    </source>
</evidence>
<feature type="compositionally biased region" description="Basic and acidic residues" evidence="10">
    <location>
        <begin position="785"/>
        <end position="798"/>
    </location>
</feature>
<evidence type="ECO:0000256" key="6">
    <source>
        <dbReference type="ARBA" id="ARBA00022806"/>
    </source>
</evidence>
<evidence type="ECO:0000256" key="5">
    <source>
        <dbReference type="ARBA" id="ARBA00022801"/>
    </source>
</evidence>
<dbReference type="AlphaFoldDB" id="A0A0D2GDU0"/>
<dbReference type="GO" id="GO:0005524">
    <property type="term" value="F:ATP binding"/>
    <property type="evidence" value="ECO:0007669"/>
    <property type="project" value="UniProtKB-KW"/>
</dbReference>
<dbReference type="SUPFAM" id="SSF52540">
    <property type="entry name" value="P-loop containing nucleoside triphosphate hydrolases"/>
    <property type="match status" value="2"/>
</dbReference>
<dbReference type="PROSITE" id="PS51194">
    <property type="entry name" value="HELICASE_CTER"/>
    <property type="match status" value="1"/>
</dbReference>
<dbReference type="PROSITE" id="PS51192">
    <property type="entry name" value="HELICASE_ATP_BIND_1"/>
    <property type="match status" value="1"/>
</dbReference>
<keyword evidence="2" id="KW-0479">Metal-binding</keyword>
<dbReference type="GO" id="GO:0008094">
    <property type="term" value="F:ATP-dependent activity, acting on DNA"/>
    <property type="evidence" value="ECO:0007669"/>
    <property type="project" value="TreeGrafter"/>
</dbReference>
<dbReference type="InterPro" id="IPR013083">
    <property type="entry name" value="Znf_RING/FYVE/PHD"/>
</dbReference>
<keyword evidence="6" id="KW-0347">Helicase</keyword>
<dbReference type="SMART" id="SM00487">
    <property type="entry name" value="DEXDc"/>
    <property type="match status" value="1"/>
</dbReference>
<dbReference type="InterPro" id="IPR001841">
    <property type="entry name" value="Znf_RING"/>
</dbReference>
<evidence type="ECO:0000256" key="10">
    <source>
        <dbReference type="SAM" id="MobiDB-lite"/>
    </source>
</evidence>
<name>A0A0D2GDU0_9EURO</name>
<dbReference type="InterPro" id="IPR017907">
    <property type="entry name" value="Znf_RING_CS"/>
</dbReference>
<dbReference type="InterPro" id="IPR049730">
    <property type="entry name" value="SNF2/RAD54-like_C"/>
</dbReference>
<dbReference type="Pfam" id="PF00271">
    <property type="entry name" value="Helicase_C"/>
    <property type="match status" value="1"/>
</dbReference>